<dbReference type="InterPro" id="IPR045078">
    <property type="entry name" value="TST/MPST-like"/>
</dbReference>
<dbReference type="Proteomes" id="UP001409585">
    <property type="component" value="Unassembled WGS sequence"/>
</dbReference>
<dbReference type="Pfam" id="PF00581">
    <property type="entry name" value="Rhodanese"/>
    <property type="match status" value="2"/>
</dbReference>
<name>A0AAV3TW65_9ALTE</name>
<dbReference type="Gene3D" id="3.40.250.10">
    <property type="entry name" value="Rhodanese-like domain"/>
    <property type="match status" value="2"/>
</dbReference>
<dbReference type="RefSeq" id="WP_345415380.1">
    <property type="nucleotide sequence ID" value="NZ_AP031496.1"/>
</dbReference>
<dbReference type="AlphaFoldDB" id="A0AAV3TW65"/>
<accession>A0AAV3TW65</accession>
<dbReference type="PROSITE" id="PS50206">
    <property type="entry name" value="RHODANESE_3"/>
    <property type="match status" value="2"/>
</dbReference>
<dbReference type="CDD" id="cd01448">
    <property type="entry name" value="TST_Repeat_1"/>
    <property type="match status" value="1"/>
</dbReference>
<sequence>MYSTLISAQELNALPPHSVVIFDCRFDLQRPNAGREQYDKGHIPKAFYLDLNLDLSSWPSKAEGRHPLPNFTEFKEIMSQSGVLPDKQVVCYDDSGGCYAARAWWLIKALGVENVAVLNGGYSHWQELGFDADRRSPPPQTGKISAVEWMLPIVAAQEVHAMINSSERVLVDARESARFAGVAEPIDPYAGHIPSACNVYWKEGLNAEGGFASLQALQKRWQDYNPDNTVHYCGSGVTACFNVLSHTIASGKVPALYVGSWSQWCGLYPEQIAQCTEQSA</sequence>
<evidence type="ECO:0000313" key="5">
    <source>
        <dbReference type="Proteomes" id="UP001409585"/>
    </source>
</evidence>
<feature type="domain" description="Rhodanese" evidence="3">
    <location>
        <begin position="164"/>
        <end position="273"/>
    </location>
</feature>
<dbReference type="InterPro" id="IPR036873">
    <property type="entry name" value="Rhodanese-like_dom_sf"/>
</dbReference>
<evidence type="ECO:0000313" key="4">
    <source>
        <dbReference type="EMBL" id="GAA4929166.1"/>
    </source>
</evidence>
<dbReference type="PANTHER" id="PTHR11364:SF27">
    <property type="entry name" value="SULFURTRANSFERASE"/>
    <property type="match status" value="1"/>
</dbReference>
<organism evidence="4 5">
    <name type="scientific">Halioxenophilus aromaticivorans</name>
    <dbReference type="NCBI Taxonomy" id="1306992"/>
    <lineage>
        <taxon>Bacteria</taxon>
        <taxon>Pseudomonadati</taxon>
        <taxon>Pseudomonadota</taxon>
        <taxon>Gammaproteobacteria</taxon>
        <taxon>Alteromonadales</taxon>
        <taxon>Alteromonadaceae</taxon>
        <taxon>Halioxenophilus</taxon>
    </lineage>
</organism>
<dbReference type="SUPFAM" id="SSF52821">
    <property type="entry name" value="Rhodanese/Cell cycle control phosphatase"/>
    <property type="match status" value="2"/>
</dbReference>
<evidence type="ECO:0000256" key="1">
    <source>
        <dbReference type="ARBA" id="ARBA00022679"/>
    </source>
</evidence>
<dbReference type="CDD" id="cd01449">
    <property type="entry name" value="TST_Repeat_2"/>
    <property type="match status" value="1"/>
</dbReference>
<dbReference type="InterPro" id="IPR001763">
    <property type="entry name" value="Rhodanese-like_dom"/>
</dbReference>
<gene>
    <name evidence="4" type="ORF">GCM10025791_01030</name>
</gene>
<dbReference type="PANTHER" id="PTHR11364">
    <property type="entry name" value="THIOSULFATE SULFERTANSFERASE"/>
    <property type="match status" value="1"/>
</dbReference>
<feature type="domain" description="Rhodanese" evidence="3">
    <location>
        <begin position="15"/>
        <end position="134"/>
    </location>
</feature>
<dbReference type="GO" id="GO:0004792">
    <property type="term" value="F:thiosulfate-cyanide sulfurtransferase activity"/>
    <property type="evidence" value="ECO:0007669"/>
    <property type="project" value="TreeGrafter"/>
</dbReference>
<evidence type="ECO:0000259" key="3">
    <source>
        <dbReference type="PROSITE" id="PS50206"/>
    </source>
</evidence>
<keyword evidence="5" id="KW-1185">Reference proteome</keyword>
<proteinExistence type="predicted"/>
<comment type="caution">
    <text evidence="4">The sequence shown here is derived from an EMBL/GenBank/DDBJ whole genome shotgun (WGS) entry which is preliminary data.</text>
</comment>
<protein>
    <submittedName>
        <fullName evidence="4">Sulfurtransferase</fullName>
    </submittedName>
</protein>
<keyword evidence="1" id="KW-0808">Transferase</keyword>
<dbReference type="SMART" id="SM00450">
    <property type="entry name" value="RHOD"/>
    <property type="match status" value="2"/>
</dbReference>
<evidence type="ECO:0000256" key="2">
    <source>
        <dbReference type="ARBA" id="ARBA00022737"/>
    </source>
</evidence>
<keyword evidence="2" id="KW-0677">Repeat</keyword>
<dbReference type="EMBL" id="BAABLX010000001">
    <property type="protein sequence ID" value="GAA4929166.1"/>
    <property type="molecule type" value="Genomic_DNA"/>
</dbReference>
<reference evidence="5" key="1">
    <citation type="journal article" date="2019" name="Int. J. Syst. Evol. Microbiol.">
        <title>The Global Catalogue of Microorganisms (GCM) 10K type strain sequencing project: providing services to taxonomists for standard genome sequencing and annotation.</title>
        <authorList>
            <consortium name="The Broad Institute Genomics Platform"/>
            <consortium name="The Broad Institute Genome Sequencing Center for Infectious Disease"/>
            <person name="Wu L."/>
            <person name="Ma J."/>
        </authorList>
    </citation>
    <scope>NUCLEOTIDE SEQUENCE [LARGE SCALE GENOMIC DNA]</scope>
    <source>
        <strain evidence="5">JCM 19134</strain>
    </source>
</reference>